<dbReference type="Gene3D" id="3.30.565.10">
    <property type="entry name" value="Histidine kinase-like ATPase, C-terminal domain"/>
    <property type="match status" value="1"/>
</dbReference>
<evidence type="ECO:0000259" key="16">
    <source>
        <dbReference type="PROSITE" id="PS50113"/>
    </source>
</evidence>
<dbReference type="FunFam" id="3.30.565.10:FF:000023">
    <property type="entry name" value="PAS domain-containing sensor histidine kinase"/>
    <property type="match status" value="1"/>
</dbReference>
<dbReference type="InterPro" id="IPR036890">
    <property type="entry name" value="HATPase_C_sf"/>
</dbReference>
<evidence type="ECO:0000256" key="10">
    <source>
        <dbReference type="ARBA" id="ARBA00023012"/>
    </source>
</evidence>
<keyword evidence="18" id="KW-1185">Reference proteome</keyword>
<evidence type="ECO:0000256" key="2">
    <source>
        <dbReference type="ARBA" id="ARBA00004236"/>
    </source>
</evidence>
<dbReference type="InterPro" id="IPR036097">
    <property type="entry name" value="HisK_dim/P_sf"/>
</dbReference>
<proteinExistence type="predicted"/>
<dbReference type="SUPFAM" id="SSF55874">
    <property type="entry name" value="ATPase domain of HSP90 chaperone/DNA topoisomerase II/histidine kinase"/>
    <property type="match status" value="1"/>
</dbReference>
<dbReference type="GO" id="GO:0009927">
    <property type="term" value="F:histidine phosphotransfer kinase activity"/>
    <property type="evidence" value="ECO:0007669"/>
    <property type="project" value="TreeGrafter"/>
</dbReference>
<feature type="domain" description="PAC" evidence="16">
    <location>
        <begin position="622"/>
        <end position="678"/>
    </location>
</feature>
<evidence type="ECO:0000259" key="15">
    <source>
        <dbReference type="PROSITE" id="PS50110"/>
    </source>
</evidence>
<dbReference type="STRING" id="46506.AA415_00124"/>
<dbReference type="Gene3D" id="1.10.287.130">
    <property type="match status" value="1"/>
</dbReference>
<dbReference type="Pfam" id="PF02518">
    <property type="entry name" value="HATPase_c"/>
    <property type="match status" value="1"/>
</dbReference>
<evidence type="ECO:0000313" key="18">
    <source>
        <dbReference type="Proteomes" id="UP000056419"/>
    </source>
</evidence>
<dbReference type="AlphaFoldDB" id="A0A108TCS2"/>
<evidence type="ECO:0000313" key="17">
    <source>
        <dbReference type="EMBL" id="KWR57590.1"/>
    </source>
</evidence>
<dbReference type="SUPFAM" id="SSF55785">
    <property type="entry name" value="PYP-like sensor domain (PAS domain)"/>
    <property type="match status" value="1"/>
</dbReference>
<dbReference type="InterPro" id="IPR004358">
    <property type="entry name" value="Sig_transdc_His_kin-like_C"/>
</dbReference>
<dbReference type="CDD" id="cd17546">
    <property type="entry name" value="REC_hyHK_CKI1_RcsC-like"/>
    <property type="match status" value="1"/>
</dbReference>
<dbReference type="GO" id="GO:0005524">
    <property type="term" value="F:ATP binding"/>
    <property type="evidence" value="ECO:0007669"/>
    <property type="project" value="UniProtKB-KW"/>
</dbReference>
<dbReference type="SUPFAM" id="SSF52172">
    <property type="entry name" value="CheY-like"/>
    <property type="match status" value="1"/>
</dbReference>
<dbReference type="InterPro" id="IPR000700">
    <property type="entry name" value="PAS-assoc_C"/>
</dbReference>
<gene>
    <name evidence="17" type="primary">luxQ_1</name>
    <name evidence="17" type="ORF">AA415_00124</name>
</gene>
<comment type="catalytic activity">
    <reaction evidence="1">
        <text>ATP + protein L-histidine = ADP + protein N-phospho-L-histidine.</text>
        <dbReference type="EC" id="2.7.13.3"/>
    </reaction>
</comment>
<dbReference type="SMART" id="SM00448">
    <property type="entry name" value="REC"/>
    <property type="match status" value="1"/>
</dbReference>
<dbReference type="CDD" id="cd16922">
    <property type="entry name" value="HATPase_EvgS-ArcB-TorS-like"/>
    <property type="match status" value="1"/>
</dbReference>
<comment type="subcellular location">
    <subcellularLocation>
        <location evidence="2">Cell membrane</location>
    </subcellularLocation>
</comment>
<sequence length="1051" mass="120232">MHKQGKKGTFRTRAIELFCCFFFFLFFTNQAMAQKSLSDSYSNILIINSYTEAAPWSSRIISAVTGYVQDIPYMTLYTEHMDMLLVDNDSILEQFRKMLSGKYEKNPPSVLLLLGSPAMVLRDDFKRMWGDVPIVLCAEADYIGPTEAYVRKYPIDVAERIPLADLAKPYNLTFLYSDFYIKENINLVCRMTPKIKNFIFIGDGRQSNQTNDWLIRQELKKNYPEVNYRFLSPQQLSANELLDTLYTIDPQTTGILFSSWIYKRSFAGNTSLVTNFHQLIATAPVPLFTIGMVTVKDTAGGMLGGYVFDQDQYNRNVVNYLSLVLSGSKASDIPFYLPADGAPVLNYSVLLRKGLSLDLCPAGTVFFNKPPTFWELYGYFIVGAIVCFILLALFFQYRFSHLEKLKKLQQNELEVMISYKNLINNMPVLYMQEELILDENDMPVDLVYRKTNSLFEKMFSLEESVIGRKASEVFPESTPEFLHFIKMSLDENKAITFPYYFKRIDTFFNIVLKGTHQSNTVDIFCLDSTELHKAQQKLSATNKKLAMALDVANIVPWKWDLLNRTILCDINRPIELGVTGRKVDESQLAVPDSEYFSKIFKEDRERVKQAYQDLLEGRTDKVKEEYRVISVENHVPRMEWVEAQAAIETRDENGKPLTLVGSSLVITQRKKMEMELTTARDRAEESNRLKSAFLANMSHEIRTPLNAIVGFSGILASADEEQDRQEYVSIIENNNALLLQLISDILDLSKIEAGTLEFHYSNIDLNRTMNELTDSLSPRIDKNKVQFSFHPAKESCFIYTEKNRLSQILINLITNAIKFTSEGSIRFGYELRGREIYFYVSDTGCGIPEDKLQGIFGRFVKLNNFKQGTGLGLSICQTLVEHMKGNIGVVSEEGKGSTFWFTLPYKPAMADDGRAKEADIQPIAVEKDKLTILIAEDNDSNYKLFASILNGEYQLLHAWDGQEAVDMFRKYNPQIILMDINMPVMDGYEATKEIRKYSTKVPIIAITAFAYASDEQKVMESGFDGYMPKPINARQLKAQLKDIMQRRIILL</sequence>
<keyword evidence="10" id="KW-0902">Two-component regulatory system</keyword>
<dbReference type="InterPro" id="IPR003594">
    <property type="entry name" value="HATPase_dom"/>
</dbReference>
<dbReference type="Gene3D" id="3.30.450.20">
    <property type="entry name" value="PAS domain"/>
    <property type="match status" value="1"/>
</dbReference>
<evidence type="ECO:0000256" key="4">
    <source>
        <dbReference type="ARBA" id="ARBA00022475"/>
    </source>
</evidence>
<reference evidence="17 18" key="1">
    <citation type="journal article" date="2016" name="BMC Genomics">
        <title>Type VI secretion systems of human gut Bacteroidales segregate into three genetic architectures, two of which are contained on mobile genetic elements.</title>
        <authorList>
            <person name="Coyne M.J."/>
            <person name="Roelofs K.G."/>
            <person name="Comstock L.E."/>
        </authorList>
    </citation>
    <scope>NUCLEOTIDE SEQUENCE [LARGE SCALE GENOMIC DNA]</scope>
    <source>
        <strain evidence="17 18">CL09T03C01</strain>
    </source>
</reference>
<keyword evidence="8 17" id="KW-0418">Kinase</keyword>
<evidence type="ECO:0000256" key="9">
    <source>
        <dbReference type="ARBA" id="ARBA00022840"/>
    </source>
</evidence>
<evidence type="ECO:0000256" key="13">
    <source>
        <dbReference type="SAM" id="Phobius"/>
    </source>
</evidence>
<keyword evidence="7" id="KW-0547">Nucleotide-binding</keyword>
<dbReference type="PANTHER" id="PTHR43047">
    <property type="entry name" value="TWO-COMPONENT HISTIDINE PROTEIN KINASE"/>
    <property type="match status" value="1"/>
</dbReference>
<accession>A0A108TCS2</accession>
<dbReference type="PROSITE" id="PS50109">
    <property type="entry name" value="HIS_KIN"/>
    <property type="match status" value="1"/>
</dbReference>
<dbReference type="Proteomes" id="UP000056419">
    <property type="component" value="Unassembled WGS sequence"/>
</dbReference>
<dbReference type="PRINTS" id="PR00344">
    <property type="entry name" value="BCTRLSENSOR"/>
</dbReference>
<evidence type="ECO:0000256" key="6">
    <source>
        <dbReference type="ARBA" id="ARBA00022679"/>
    </source>
</evidence>
<keyword evidence="13" id="KW-1133">Transmembrane helix</keyword>
<dbReference type="PROSITE" id="PS50113">
    <property type="entry name" value="PAC"/>
    <property type="match status" value="1"/>
</dbReference>
<dbReference type="Gene3D" id="3.40.50.2300">
    <property type="match status" value="3"/>
</dbReference>
<evidence type="ECO:0000256" key="12">
    <source>
        <dbReference type="PROSITE-ProRule" id="PRU00169"/>
    </source>
</evidence>
<evidence type="ECO:0000256" key="3">
    <source>
        <dbReference type="ARBA" id="ARBA00012438"/>
    </source>
</evidence>
<dbReference type="InterPro" id="IPR035965">
    <property type="entry name" value="PAS-like_dom_sf"/>
</dbReference>
<dbReference type="InterPro" id="IPR011006">
    <property type="entry name" value="CheY-like_superfamily"/>
</dbReference>
<feature type="modified residue" description="4-aspartylphosphate" evidence="12">
    <location>
        <position position="979"/>
    </location>
</feature>
<evidence type="ECO:0000256" key="11">
    <source>
        <dbReference type="ARBA" id="ARBA00023136"/>
    </source>
</evidence>
<dbReference type="SMART" id="SM00387">
    <property type="entry name" value="HATPase_c"/>
    <property type="match status" value="1"/>
</dbReference>
<dbReference type="InterPro" id="IPR003661">
    <property type="entry name" value="HisK_dim/P_dom"/>
</dbReference>
<dbReference type="PANTHER" id="PTHR43047:SF72">
    <property type="entry name" value="OSMOSENSING HISTIDINE PROTEIN KINASE SLN1"/>
    <property type="match status" value="1"/>
</dbReference>
<dbReference type="PROSITE" id="PS50110">
    <property type="entry name" value="RESPONSE_REGULATORY"/>
    <property type="match status" value="1"/>
</dbReference>
<keyword evidence="4" id="KW-1003">Cell membrane</keyword>
<feature type="domain" description="Histidine kinase" evidence="14">
    <location>
        <begin position="696"/>
        <end position="907"/>
    </location>
</feature>
<feature type="transmembrane region" description="Helical" evidence="13">
    <location>
        <begin position="376"/>
        <end position="397"/>
    </location>
</feature>
<keyword evidence="6 17" id="KW-0808">Transferase</keyword>
<evidence type="ECO:0000256" key="8">
    <source>
        <dbReference type="ARBA" id="ARBA00022777"/>
    </source>
</evidence>
<protein>
    <recommendedName>
        <fullName evidence="3">histidine kinase</fullName>
        <ecNumber evidence="3">2.7.13.3</ecNumber>
    </recommendedName>
</protein>
<dbReference type="PATRIC" id="fig|46506.5.peg.135"/>
<dbReference type="GO" id="GO:0005886">
    <property type="term" value="C:plasma membrane"/>
    <property type="evidence" value="ECO:0007669"/>
    <property type="project" value="UniProtKB-SubCell"/>
</dbReference>
<evidence type="ECO:0000259" key="14">
    <source>
        <dbReference type="PROSITE" id="PS50109"/>
    </source>
</evidence>
<evidence type="ECO:0000256" key="1">
    <source>
        <dbReference type="ARBA" id="ARBA00000085"/>
    </source>
</evidence>
<feature type="domain" description="Response regulatory" evidence="15">
    <location>
        <begin position="931"/>
        <end position="1044"/>
    </location>
</feature>
<keyword evidence="13" id="KW-0812">Transmembrane</keyword>
<dbReference type="SUPFAM" id="SSF47384">
    <property type="entry name" value="Homodimeric domain of signal transducing histidine kinase"/>
    <property type="match status" value="1"/>
</dbReference>
<dbReference type="InterPro" id="IPR005467">
    <property type="entry name" value="His_kinase_dom"/>
</dbReference>
<evidence type="ECO:0000256" key="5">
    <source>
        <dbReference type="ARBA" id="ARBA00022553"/>
    </source>
</evidence>
<dbReference type="Pfam" id="PF00512">
    <property type="entry name" value="HisKA"/>
    <property type="match status" value="1"/>
</dbReference>
<dbReference type="GO" id="GO:0000155">
    <property type="term" value="F:phosphorelay sensor kinase activity"/>
    <property type="evidence" value="ECO:0007669"/>
    <property type="project" value="InterPro"/>
</dbReference>
<dbReference type="EC" id="2.7.13.3" evidence="3"/>
<dbReference type="CDD" id="cd00082">
    <property type="entry name" value="HisKA"/>
    <property type="match status" value="1"/>
</dbReference>
<dbReference type="Pfam" id="PF00072">
    <property type="entry name" value="Response_reg"/>
    <property type="match status" value="1"/>
</dbReference>
<dbReference type="SMART" id="SM00388">
    <property type="entry name" value="HisKA"/>
    <property type="match status" value="1"/>
</dbReference>
<organism evidence="17 18">
    <name type="scientific">Bacteroides stercoris</name>
    <dbReference type="NCBI Taxonomy" id="46506"/>
    <lineage>
        <taxon>Bacteria</taxon>
        <taxon>Pseudomonadati</taxon>
        <taxon>Bacteroidota</taxon>
        <taxon>Bacteroidia</taxon>
        <taxon>Bacteroidales</taxon>
        <taxon>Bacteroidaceae</taxon>
        <taxon>Bacteroides</taxon>
    </lineage>
</organism>
<comment type="caution">
    <text evidence="17">The sequence shown here is derived from an EMBL/GenBank/DDBJ whole genome shotgun (WGS) entry which is preliminary data.</text>
</comment>
<keyword evidence="11 13" id="KW-0472">Membrane</keyword>
<keyword evidence="5 12" id="KW-0597">Phosphoprotein</keyword>
<evidence type="ECO:0000256" key="7">
    <source>
        <dbReference type="ARBA" id="ARBA00022741"/>
    </source>
</evidence>
<dbReference type="EMBL" id="LRGC01000001">
    <property type="protein sequence ID" value="KWR57590.1"/>
    <property type="molecule type" value="Genomic_DNA"/>
</dbReference>
<keyword evidence="9" id="KW-0067">ATP-binding</keyword>
<name>A0A108TCS2_BACSE</name>
<dbReference type="InterPro" id="IPR001789">
    <property type="entry name" value="Sig_transdc_resp-reg_receiver"/>
</dbReference>